<dbReference type="Gramene" id="LPERR02G21920.1">
    <property type="protein sequence ID" value="LPERR02G21920.1"/>
    <property type="gene ID" value="LPERR02G21920"/>
</dbReference>
<evidence type="ECO:0000313" key="2">
    <source>
        <dbReference type="EnsemblPlants" id="LPERR02G21920.1"/>
    </source>
</evidence>
<feature type="compositionally biased region" description="Basic and acidic residues" evidence="1">
    <location>
        <begin position="278"/>
        <end position="299"/>
    </location>
</feature>
<accession>A0A0D9VJ74</accession>
<dbReference type="eggNOG" id="ENOG502S5NN">
    <property type="taxonomic scope" value="Eukaryota"/>
</dbReference>
<reference evidence="2 3" key="1">
    <citation type="submission" date="2012-08" db="EMBL/GenBank/DDBJ databases">
        <title>Oryza genome evolution.</title>
        <authorList>
            <person name="Wing R.A."/>
        </authorList>
    </citation>
    <scope>NUCLEOTIDE SEQUENCE</scope>
</reference>
<dbReference type="HOGENOM" id="CLU_807432_0_0_1"/>
<dbReference type="Proteomes" id="UP000032180">
    <property type="component" value="Chromosome 2"/>
</dbReference>
<dbReference type="PANTHER" id="PTHR35459">
    <property type="entry name" value="T1N6.14 PROTEIN"/>
    <property type="match status" value="1"/>
</dbReference>
<evidence type="ECO:0000313" key="3">
    <source>
        <dbReference type="Proteomes" id="UP000032180"/>
    </source>
</evidence>
<dbReference type="EnsemblPlants" id="LPERR02G21920.1">
    <property type="protein sequence ID" value="LPERR02G21920.1"/>
    <property type="gene ID" value="LPERR02G21920"/>
</dbReference>
<proteinExistence type="predicted"/>
<evidence type="ECO:0000256" key="1">
    <source>
        <dbReference type="SAM" id="MobiDB-lite"/>
    </source>
</evidence>
<feature type="compositionally biased region" description="Pro residues" evidence="1">
    <location>
        <begin position="135"/>
        <end position="150"/>
    </location>
</feature>
<feature type="region of interest" description="Disordered" evidence="1">
    <location>
        <begin position="250"/>
        <end position="299"/>
    </location>
</feature>
<sequence length="344" mass="37881">MEANTRTETYMTSTSTMVPTLSWTIEDNEIDLNPVPALSGAAHGGRCHTLPRSLVELHNQDKEYIGIYLFYPCTTYVVMGVEPLKLHGHLFVVLAWGAKLVFLDESNRKLDPRDTLANRSDPSHTISLAGKRRWPSPPQPPPGPPPPPEPTLAATVGAEVKVSHTAPPPDVPAPPPPPPAKKRKLDEIGFTNTAYYKIRAIVADLRVHFVQVNRATDFRNSDAAREILKDIKTVMDLSKKMMNDLGVTFETTKPPEKPLAGAVKDGPAEPQPSVENNHASKTEKIEETQSSKIEDHPKELDEIAQGSYVTGGSPIGWNFLVWPGGEVVYYGRTKEVFRASQAEN</sequence>
<feature type="region of interest" description="Disordered" evidence="1">
    <location>
        <begin position="111"/>
        <end position="184"/>
    </location>
</feature>
<dbReference type="AlphaFoldDB" id="A0A0D9VJ74"/>
<name>A0A0D9VJ74_9ORYZ</name>
<dbReference type="PANTHER" id="PTHR35459:SF5">
    <property type="entry name" value="OS02G0664700 PROTEIN"/>
    <property type="match status" value="1"/>
</dbReference>
<keyword evidence="3" id="KW-1185">Reference proteome</keyword>
<dbReference type="STRING" id="77586.A0A0D9VJ74"/>
<protein>
    <submittedName>
        <fullName evidence="2">Uncharacterized protein</fullName>
    </submittedName>
</protein>
<feature type="compositionally biased region" description="Pro residues" evidence="1">
    <location>
        <begin position="166"/>
        <end position="179"/>
    </location>
</feature>
<feature type="compositionally biased region" description="Polar residues" evidence="1">
    <location>
        <begin position="117"/>
        <end position="126"/>
    </location>
</feature>
<reference evidence="3" key="2">
    <citation type="submission" date="2013-12" db="EMBL/GenBank/DDBJ databases">
        <authorList>
            <person name="Yu Y."/>
            <person name="Lee S."/>
            <person name="de Baynast K."/>
            <person name="Wissotski M."/>
            <person name="Liu L."/>
            <person name="Talag J."/>
            <person name="Goicoechea J."/>
            <person name="Angelova A."/>
            <person name="Jetty R."/>
            <person name="Kudrna D."/>
            <person name="Golser W."/>
            <person name="Rivera L."/>
            <person name="Zhang J."/>
            <person name="Wing R."/>
        </authorList>
    </citation>
    <scope>NUCLEOTIDE SEQUENCE</scope>
</reference>
<organism evidence="2 3">
    <name type="scientific">Leersia perrieri</name>
    <dbReference type="NCBI Taxonomy" id="77586"/>
    <lineage>
        <taxon>Eukaryota</taxon>
        <taxon>Viridiplantae</taxon>
        <taxon>Streptophyta</taxon>
        <taxon>Embryophyta</taxon>
        <taxon>Tracheophyta</taxon>
        <taxon>Spermatophyta</taxon>
        <taxon>Magnoliopsida</taxon>
        <taxon>Liliopsida</taxon>
        <taxon>Poales</taxon>
        <taxon>Poaceae</taxon>
        <taxon>BOP clade</taxon>
        <taxon>Oryzoideae</taxon>
        <taxon>Oryzeae</taxon>
        <taxon>Oryzinae</taxon>
        <taxon>Leersia</taxon>
    </lineage>
</organism>
<reference evidence="2" key="3">
    <citation type="submission" date="2015-04" db="UniProtKB">
        <authorList>
            <consortium name="EnsemblPlants"/>
        </authorList>
    </citation>
    <scope>IDENTIFICATION</scope>
</reference>